<dbReference type="PANTHER" id="PTHR30055">
    <property type="entry name" value="HTH-TYPE TRANSCRIPTIONAL REGULATOR RUTR"/>
    <property type="match status" value="1"/>
</dbReference>
<dbReference type="Gene3D" id="1.10.357.10">
    <property type="entry name" value="Tetracycline Repressor, domain 2"/>
    <property type="match status" value="1"/>
</dbReference>
<dbReference type="GO" id="GO:0003700">
    <property type="term" value="F:DNA-binding transcription factor activity"/>
    <property type="evidence" value="ECO:0007669"/>
    <property type="project" value="TreeGrafter"/>
</dbReference>
<dbReference type="PANTHER" id="PTHR30055:SF223">
    <property type="entry name" value="HTH-TYPE TRANSCRIPTIONAL REGULATOR UIDR"/>
    <property type="match status" value="1"/>
</dbReference>
<dbReference type="InterPro" id="IPR050109">
    <property type="entry name" value="HTH-type_TetR-like_transc_reg"/>
</dbReference>
<dbReference type="PROSITE" id="PS01081">
    <property type="entry name" value="HTH_TETR_1"/>
    <property type="match status" value="1"/>
</dbReference>
<name>A0A225E4I1_9BACT</name>
<keyword evidence="5" id="KW-1185">Reference proteome</keyword>
<sequence>MSGEERKAAILKAVRHLFAAKGFAGTTTRELAATAGVSEALLYRHFPTKEALYGAIHESICSERKYDKFDQLAALEPSTVTLVLLVHYMVSILARDAADPGEGSIPHRLILRSLAEDGEYARILSRRLAEFWSPKVVECLKAAAAVGDAIEERVPFECGSQFAFHLARMVVVQFLPPTPVGGCGPLNPELVSRVVWFVLRGMGLKEEVIRRYYQPETLAALGL</sequence>
<comment type="caution">
    <text evidence="4">The sequence shown here is derived from an EMBL/GenBank/DDBJ whole genome shotgun (WGS) entry which is preliminary data.</text>
</comment>
<dbReference type="PRINTS" id="PR00455">
    <property type="entry name" value="HTHTETR"/>
</dbReference>
<evidence type="ECO:0000259" key="3">
    <source>
        <dbReference type="PROSITE" id="PS50977"/>
    </source>
</evidence>
<evidence type="ECO:0000313" key="4">
    <source>
        <dbReference type="EMBL" id="OWK43595.1"/>
    </source>
</evidence>
<evidence type="ECO:0000256" key="2">
    <source>
        <dbReference type="PROSITE-ProRule" id="PRU00335"/>
    </source>
</evidence>
<dbReference type="PROSITE" id="PS50977">
    <property type="entry name" value="HTH_TETR_2"/>
    <property type="match status" value="1"/>
</dbReference>
<accession>A0A225E4I1</accession>
<evidence type="ECO:0000313" key="5">
    <source>
        <dbReference type="Proteomes" id="UP000214646"/>
    </source>
</evidence>
<organism evidence="4 5">
    <name type="scientific">Fimbriiglobus ruber</name>
    <dbReference type="NCBI Taxonomy" id="1908690"/>
    <lineage>
        <taxon>Bacteria</taxon>
        <taxon>Pseudomonadati</taxon>
        <taxon>Planctomycetota</taxon>
        <taxon>Planctomycetia</taxon>
        <taxon>Gemmatales</taxon>
        <taxon>Gemmataceae</taxon>
        <taxon>Fimbriiglobus</taxon>
    </lineage>
</organism>
<dbReference type="GO" id="GO:0000976">
    <property type="term" value="F:transcription cis-regulatory region binding"/>
    <property type="evidence" value="ECO:0007669"/>
    <property type="project" value="TreeGrafter"/>
</dbReference>
<dbReference type="InterPro" id="IPR001647">
    <property type="entry name" value="HTH_TetR"/>
</dbReference>
<dbReference type="EMBL" id="NIDE01000004">
    <property type="protein sequence ID" value="OWK43595.1"/>
    <property type="molecule type" value="Genomic_DNA"/>
</dbReference>
<protein>
    <submittedName>
        <fullName evidence="4">Transcriptional regulator, TetR family</fullName>
    </submittedName>
</protein>
<dbReference type="InterPro" id="IPR009057">
    <property type="entry name" value="Homeodomain-like_sf"/>
</dbReference>
<dbReference type="Proteomes" id="UP000214646">
    <property type="component" value="Unassembled WGS sequence"/>
</dbReference>
<dbReference type="InterPro" id="IPR023772">
    <property type="entry name" value="DNA-bd_HTH_TetR-type_CS"/>
</dbReference>
<reference evidence="5" key="1">
    <citation type="submission" date="2017-06" db="EMBL/GenBank/DDBJ databases">
        <title>Genome analysis of Fimbriiglobus ruber SP5, the first member of the order Planctomycetales with confirmed chitinolytic capability.</title>
        <authorList>
            <person name="Ravin N.V."/>
            <person name="Rakitin A.L."/>
            <person name="Ivanova A.A."/>
            <person name="Beletsky A.V."/>
            <person name="Kulichevskaya I.S."/>
            <person name="Mardanov A.V."/>
            <person name="Dedysh S.N."/>
        </authorList>
    </citation>
    <scope>NUCLEOTIDE SEQUENCE [LARGE SCALE GENOMIC DNA]</scope>
    <source>
        <strain evidence="5">SP5</strain>
    </source>
</reference>
<feature type="domain" description="HTH tetR-type" evidence="3">
    <location>
        <begin position="4"/>
        <end position="64"/>
    </location>
</feature>
<dbReference type="AlphaFoldDB" id="A0A225E4I1"/>
<dbReference type="SUPFAM" id="SSF46689">
    <property type="entry name" value="Homeodomain-like"/>
    <property type="match status" value="1"/>
</dbReference>
<feature type="DNA-binding region" description="H-T-H motif" evidence="2">
    <location>
        <begin position="27"/>
        <end position="46"/>
    </location>
</feature>
<dbReference type="Pfam" id="PF00440">
    <property type="entry name" value="TetR_N"/>
    <property type="match status" value="1"/>
</dbReference>
<keyword evidence="1 2" id="KW-0238">DNA-binding</keyword>
<proteinExistence type="predicted"/>
<evidence type="ECO:0000256" key="1">
    <source>
        <dbReference type="ARBA" id="ARBA00023125"/>
    </source>
</evidence>
<gene>
    <name evidence="4" type="ORF">FRUB_03194</name>
</gene>